<dbReference type="CDD" id="cd00146">
    <property type="entry name" value="PKD"/>
    <property type="match status" value="1"/>
</dbReference>
<dbReference type="Proteomes" id="UP000694548">
    <property type="component" value="Chromosome sgr12"/>
</dbReference>
<name>A0A8C6M4S7_NOTFU</name>
<dbReference type="InterPro" id="IPR045219">
    <property type="entry name" value="PKAT"/>
</dbReference>
<dbReference type="InterPro" id="IPR013783">
    <property type="entry name" value="Ig-like_fold"/>
</dbReference>
<evidence type="ECO:0000256" key="3">
    <source>
        <dbReference type="SAM" id="Phobius"/>
    </source>
</evidence>
<dbReference type="Pfam" id="PF00801">
    <property type="entry name" value="PKD"/>
    <property type="match status" value="1"/>
</dbReference>
<keyword evidence="1" id="KW-0732">Signal</keyword>
<organism evidence="5 6">
    <name type="scientific">Nothobranchius furzeri</name>
    <name type="common">Turquoise killifish</name>
    <dbReference type="NCBI Taxonomy" id="105023"/>
    <lineage>
        <taxon>Eukaryota</taxon>
        <taxon>Metazoa</taxon>
        <taxon>Chordata</taxon>
        <taxon>Craniata</taxon>
        <taxon>Vertebrata</taxon>
        <taxon>Euteleostomi</taxon>
        <taxon>Actinopterygii</taxon>
        <taxon>Neopterygii</taxon>
        <taxon>Teleostei</taxon>
        <taxon>Neoteleostei</taxon>
        <taxon>Acanthomorphata</taxon>
        <taxon>Ovalentaria</taxon>
        <taxon>Atherinomorphae</taxon>
        <taxon>Cyprinodontiformes</taxon>
        <taxon>Nothobranchiidae</taxon>
        <taxon>Nothobranchius</taxon>
    </lineage>
</organism>
<dbReference type="Ensembl" id="ENSNFUT00015029239.1">
    <property type="protein sequence ID" value="ENSNFUP00015027985.1"/>
    <property type="gene ID" value="ENSNFUG00015013516.1"/>
</dbReference>
<feature type="domain" description="PKD" evidence="4">
    <location>
        <begin position="98"/>
        <end position="132"/>
    </location>
</feature>
<evidence type="ECO:0000313" key="6">
    <source>
        <dbReference type="Proteomes" id="UP000694548"/>
    </source>
</evidence>
<sequence>HLPLKPFNACLVKIFSTSASRKQLTQILVHLLLVFYVVVKTTDSVSDLENVAGKLVFYQTEGNTTYVRNTGELAADVPTETVFELVDPQKNLSSAGFTYTWDLGNGEVIEGADPVVRYQYSKPGNYTLQLKVGANEPKYTSPVTGVYSLDVQVLDAIKNIQLKGPAEYRMSHNTSLTLDVDGSPPMWACWHILTHCDPDTTMGCTLTMMYGKTLHVNHTFTTTGAHCLDISVSNNVSKLRTSFSLNVGRNRTPLFFVLSCAAILVATLAFIMVVGCRTRRQNKSQVPASSNAMFLKDSGGHTQNRLNLSTVEKGEKEPLILQHKAK</sequence>
<dbReference type="GeneTree" id="ENSGT00950000183188"/>
<keyword evidence="3" id="KW-0472">Membrane</keyword>
<keyword evidence="3" id="KW-1133">Transmembrane helix</keyword>
<dbReference type="Gene3D" id="2.60.40.10">
    <property type="entry name" value="Immunoglobulins"/>
    <property type="match status" value="1"/>
</dbReference>
<dbReference type="AlphaFoldDB" id="A0A8C6M4S7"/>
<keyword evidence="2" id="KW-0325">Glycoprotein</keyword>
<accession>A0A8C6M4S7</accession>
<dbReference type="GO" id="GO:0005886">
    <property type="term" value="C:plasma membrane"/>
    <property type="evidence" value="ECO:0007669"/>
    <property type="project" value="TreeGrafter"/>
</dbReference>
<protein>
    <submittedName>
        <fullName evidence="5">Transmembrane protein 130</fullName>
    </submittedName>
</protein>
<dbReference type="SUPFAM" id="SSF49299">
    <property type="entry name" value="PKD domain"/>
    <property type="match status" value="1"/>
</dbReference>
<dbReference type="PROSITE" id="PS50093">
    <property type="entry name" value="PKD"/>
    <property type="match status" value="1"/>
</dbReference>
<evidence type="ECO:0000256" key="2">
    <source>
        <dbReference type="ARBA" id="ARBA00023180"/>
    </source>
</evidence>
<gene>
    <name evidence="5" type="primary">tmem130</name>
</gene>
<feature type="transmembrane region" description="Helical" evidence="3">
    <location>
        <begin position="254"/>
        <end position="275"/>
    </location>
</feature>
<evidence type="ECO:0000313" key="5">
    <source>
        <dbReference type="Ensembl" id="ENSNFUP00015027985.1"/>
    </source>
</evidence>
<keyword evidence="6" id="KW-1185">Reference proteome</keyword>
<reference evidence="5" key="3">
    <citation type="submission" date="2025-09" db="UniProtKB">
        <authorList>
            <consortium name="Ensembl"/>
        </authorList>
    </citation>
    <scope>IDENTIFICATION</scope>
</reference>
<evidence type="ECO:0000256" key="1">
    <source>
        <dbReference type="ARBA" id="ARBA00022729"/>
    </source>
</evidence>
<evidence type="ECO:0000259" key="4">
    <source>
        <dbReference type="PROSITE" id="PS50093"/>
    </source>
</evidence>
<dbReference type="InterPro" id="IPR035986">
    <property type="entry name" value="PKD_dom_sf"/>
</dbReference>
<reference evidence="5" key="1">
    <citation type="submission" date="2014-08" db="EMBL/GenBank/DDBJ databases">
        <authorList>
            <person name="Senf B."/>
            <person name="Petzold A."/>
            <person name="Downie B.R."/>
            <person name="Koch P."/>
            <person name="Platzer M."/>
        </authorList>
    </citation>
    <scope>NUCLEOTIDE SEQUENCE [LARGE SCALE GENOMIC DNA]</scope>
    <source>
        <strain evidence="5">GRZ</strain>
    </source>
</reference>
<dbReference type="PANTHER" id="PTHR11861:SF10">
    <property type="entry name" value="TRANSMEMBRANE PROTEIN 130"/>
    <property type="match status" value="1"/>
</dbReference>
<dbReference type="PANTHER" id="PTHR11861">
    <property type="entry name" value="MELANOCYTE PROTEIN PMEL 17-RELATED"/>
    <property type="match status" value="1"/>
</dbReference>
<reference evidence="5" key="2">
    <citation type="submission" date="2025-08" db="UniProtKB">
        <authorList>
            <consortium name="Ensembl"/>
        </authorList>
    </citation>
    <scope>IDENTIFICATION</scope>
</reference>
<proteinExistence type="predicted"/>
<dbReference type="FunFam" id="2.60.40.10:FF:002753">
    <property type="entry name" value="Transmembrane protein 130"/>
    <property type="match status" value="1"/>
</dbReference>
<dbReference type="InterPro" id="IPR000601">
    <property type="entry name" value="PKD_dom"/>
</dbReference>
<keyword evidence="3" id="KW-0812">Transmembrane</keyword>